<feature type="compositionally biased region" description="Low complexity" evidence="4">
    <location>
        <begin position="200"/>
        <end position="214"/>
    </location>
</feature>
<feature type="region of interest" description="Disordered" evidence="4">
    <location>
        <begin position="387"/>
        <end position="415"/>
    </location>
</feature>
<dbReference type="Pfam" id="PF17105">
    <property type="entry name" value="BRD4_CDT"/>
    <property type="match status" value="1"/>
</dbReference>
<feature type="compositionally biased region" description="Low complexity" evidence="4">
    <location>
        <begin position="828"/>
        <end position="849"/>
    </location>
</feature>
<dbReference type="InterPro" id="IPR043508">
    <property type="entry name" value="Bromo_Brdt_I"/>
</dbReference>
<evidence type="ECO:0000259" key="6">
    <source>
        <dbReference type="PROSITE" id="PS51525"/>
    </source>
</evidence>
<dbReference type="FunFam" id="1.20.920.10:FF:000003">
    <property type="entry name" value="Bromodomain-containing protein 2"/>
    <property type="match status" value="1"/>
</dbReference>
<dbReference type="InterPro" id="IPR038336">
    <property type="entry name" value="NET_sf"/>
</dbReference>
<keyword evidence="7" id="KW-1185">Reference proteome</keyword>
<evidence type="ECO:0000256" key="3">
    <source>
        <dbReference type="PROSITE-ProRule" id="PRU00035"/>
    </source>
</evidence>
<dbReference type="InterPro" id="IPR031354">
    <property type="entry name" value="BRD4_CDT"/>
</dbReference>
<feature type="compositionally biased region" description="Pro residues" evidence="4">
    <location>
        <begin position="626"/>
        <end position="638"/>
    </location>
</feature>
<feature type="region of interest" description="Disordered" evidence="4">
    <location>
        <begin position="1"/>
        <end position="80"/>
    </location>
</feature>
<feature type="compositionally biased region" description="Basic and acidic residues" evidence="4">
    <location>
        <begin position="855"/>
        <end position="866"/>
    </location>
</feature>
<dbReference type="Pfam" id="PF17035">
    <property type="entry name" value="BET"/>
    <property type="match status" value="1"/>
</dbReference>
<feature type="region of interest" description="Disordered" evidence="4">
    <location>
        <begin position="190"/>
        <end position="214"/>
    </location>
</feature>
<dbReference type="PRINTS" id="PR00503">
    <property type="entry name" value="BROMODOMAIN"/>
</dbReference>
<dbReference type="PROSITE" id="PS50014">
    <property type="entry name" value="BROMODOMAIN_2"/>
    <property type="match status" value="2"/>
</dbReference>
<dbReference type="PROSITE" id="PS51525">
    <property type="entry name" value="NET"/>
    <property type="match status" value="1"/>
</dbReference>
<dbReference type="InterPro" id="IPR036427">
    <property type="entry name" value="Bromodomain-like_sf"/>
</dbReference>
<dbReference type="InterPro" id="IPR050935">
    <property type="entry name" value="Bromo_chromatin_reader"/>
</dbReference>
<evidence type="ECO:0000259" key="5">
    <source>
        <dbReference type="PROSITE" id="PS50014"/>
    </source>
</evidence>
<dbReference type="PANTHER" id="PTHR22880:SF225">
    <property type="entry name" value="BROMODOMAIN-CONTAINING PROTEIN BET-1-RELATED"/>
    <property type="match status" value="1"/>
</dbReference>
<sequence length="1270" mass="140897">MRENWSNAGKEARAGIGNPAWKMDTKTHPALQGYKTNAPKMSKGKANNMQSPNRQSSNSDYNSVNHQSGDASNSSKRQPGRLTNQLQYLLKVVVKAVWKHQFAWPFHQPVDAEKLNLPDYHKIIKFPMDLGTIKKRLETNYYHSAKECINDFNTMFTNCYVYNKPGEDIVLMAQTLEKLFLQKVAQMPQEEVETTVPPKKATSSKGGSSSSAANAANSASASCATAVPPPSSAPTICAAPVAPPASQAALAAPTTAAPTQVTSPVASPVRNYTANQSATIVKSLKEEESESSQVQGTVLPPSQPTKTKKGVKRKADTTTPGSIGPATVPSVYNPSSVYEPKFDNKLSSSAKIPLRRESNRQIKKPKRDLPEDQMLLLENHEYKNLPPDVTISLRNKSRSPKSVPKAQHSSKNKKGKLSEQLKYCNVLLKELFAKKHAGYAWPFYKPVDAELLGLHDYHDIIKKPMDLGSIKQKMDNREYKSAAEFAEEVRTIFTNCYRYNPQDSDVVMMAKKLQDVFEMKYAKMPDETPSTPEPPTPTTHPKTEVSSSDAPSSESASSSESEDESEGERDKMIRQLQEQVRDIQEKLGILTQECLKERKEKKNKKKKKAKEKEKEKEKEKDKVIEIPPPQPPPAPVQQPPVEQQPKPPKSSKPKSKQKSPSSKNKRTSNRSSSSKNRSKPATPGSYDSDDDDNAKPMTYDEKRQLSLDINKLPGDKLGRVVHIIQSREPSLRDSNPDEIEIDFETLKPSTLRELESYVMSCLKKKPRKPYIPKKLPGKTREEAQREKKQELEARLKDVTGHLISSKKPIKKDESNVVDVIGGSRLSATSSSSSDSDTSSDTSSSSSSDSSDSESETPRKKAPKSEPQKLSPAMSPSVKITIGGNVQSQGADNKPYHMQRNATGPVAGNTPTQMTQAAEHHHYQQQQQTMASSVAPPPASLPASVIQHKPANTSPAVVAVPPLNSKPVTHSLPMQPSRPTATATVKPQIKTTINSGSNVPAANLASSQNNAKPGSPPPLISSPLKSLPELRPPSPIVQTPPAERAKEAFKFPMSDEESNSPKPSPKTSASGGTVSERQQRKSNWDVSKIVNVGKAGSGLSFGIGSLVDNKKDNKTKKGNAKQDIRLNNAVSWSSLGKNSNTSGSTVRKTPAMECFEVFRRQAKEKEERDRVLKEQEEQRRQEKVDREWKRMEWERQREREEEEAFEQVRKAQALAQHEETVRLQELEMSRMHAQKERERLKEQERRRREATANQIDLNEQSDLMASFEGML</sequence>
<dbReference type="KEGG" id="osn:115232611"/>
<feature type="compositionally biased region" description="Basic and acidic residues" evidence="4">
    <location>
        <begin position="568"/>
        <end position="585"/>
    </location>
</feature>
<accession>A0A6P7U171</accession>
<dbReference type="GO" id="GO:0005634">
    <property type="term" value="C:nucleus"/>
    <property type="evidence" value="ECO:0007669"/>
    <property type="project" value="TreeGrafter"/>
</dbReference>
<feature type="region of interest" description="Disordered" evidence="4">
    <location>
        <begin position="767"/>
        <end position="1146"/>
    </location>
</feature>
<evidence type="ECO:0000256" key="4">
    <source>
        <dbReference type="SAM" id="MobiDB-lite"/>
    </source>
</evidence>
<feature type="domain" description="NET" evidence="6">
    <location>
        <begin position="687"/>
        <end position="769"/>
    </location>
</feature>
<feature type="compositionally biased region" description="Polar residues" evidence="4">
    <location>
        <begin position="1064"/>
        <end position="1075"/>
    </location>
</feature>
<dbReference type="Gene3D" id="1.20.920.10">
    <property type="entry name" value="Bromodomain-like"/>
    <property type="match status" value="2"/>
</dbReference>
<dbReference type="Gene3D" id="1.20.1270.220">
    <property type="match status" value="1"/>
</dbReference>
<dbReference type="InterPro" id="IPR018359">
    <property type="entry name" value="Bromodomain_CS"/>
</dbReference>
<dbReference type="SMART" id="SM00297">
    <property type="entry name" value="BROMO"/>
    <property type="match status" value="2"/>
</dbReference>
<feature type="region of interest" description="Disordered" evidence="4">
    <location>
        <begin position="524"/>
        <end position="710"/>
    </location>
</feature>
<dbReference type="SUPFAM" id="SSF47370">
    <property type="entry name" value="Bromodomain"/>
    <property type="match status" value="2"/>
</dbReference>
<feature type="compositionally biased region" description="Polar residues" evidence="4">
    <location>
        <begin position="1127"/>
        <end position="1146"/>
    </location>
</feature>
<dbReference type="GO" id="GO:0006355">
    <property type="term" value="P:regulation of DNA-templated transcription"/>
    <property type="evidence" value="ECO:0007669"/>
    <property type="project" value="TreeGrafter"/>
</dbReference>
<feature type="compositionally biased region" description="Basic and acidic residues" evidence="4">
    <location>
        <begin position="1223"/>
        <end position="1249"/>
    </location>
</feature>
<dbReference type="PANTHER" id="PTHR22880">
    <property type="entry name" value="FALZ-RELATED BROMODOMAIN-CONTAINING PROTEINS"/>
    <property type="match status" value="1"/>
</dbReference>
<dbReference type="FunFam" id="1.20.920.10:FF:000002">
    <property type="entry name" value="Bromodomain-containing protein 4"/>
    <property type="match status" value="1"/>
</dbReference>
<dbReference type="Pfam" id="PF00439">
    <property type="entry name" value="Bromodomain"/>
    <property type="match status" value="2"/>
</dbReference>
<reference evidence="8" key="1">
    <citation type="submission" date="2025-08" db="UniProtKB">
        <authorList>
            <consortium name="RefSeq"/>
        </authorList>
    </citation>
    <scope>IDENTIFICATION</scope>
</reference>
<protein>
    <submittedName>
        <fullName evidence="8">Bromodomain-containing protein 3 isoform X1</fullName>
    </submittedName>
</protein>
<feature type="region of interest" description="Disordered" evidence="4">
    <location>
        <begin position="283"/>
        <end position="370"/>
    </location>
</feature>
<keyword evidence="1" id="KW-0677">Repeat</keyword>
<dbReference type="FunFam" id="1.20.1270.220:FF:000001">
    <property type="entry name" value="bromodomain-containing protein 2 isoform X1"/>
    <property type="match status" value="1"/>
</dbReference>
<dbReference type="RefSeq" id="XP_029658454.1">
    <property type="nucleotide sequence ID" value="XM_029802594.2"/>
</dbReference>
<evidence type="ECO:0000256" key="2">
    <source>
        <dbReference type="ARBA" id="ARBA00023117"/>
    </source>
</evidence>
<feature type="compositionally biased region" description="Polar residues" evidence="4">
    <location>
        <begin position="1250"/>
        <end position="1262"/>
    </location>
</feature>
<feature type="region of interest" description="Disordered" evidence="4">
    <location>
        <begin position="1164"/>
        <end position="1189"/>
    </location>
</feature>
<organism evidence="7 8">
    <name type="scientific">Octopus sinensis</name>
    <name type="common">East Asian common octopus</name>
    <dbReference type="NCBI Taxonomy" id="2607531"/>
    <lineage>
        <taxon>Eukaryota</taxon>
        <taxon>Metazoa</taxon>
        <taxon>Spiralia</taxon>
        <taxon>Lophotrochozoa</taxon>
        <taxon>Mollusca</taxon>
        <taxon>Cephalopoda</taxon>
        <taxon>Coleoidea</taxon>
        <taxon>Octopodiformes</taxon>
        <taxon>Octopoda</taxon>
        <taxon>Incirrata</taxon>
        <taxon>Octopodidae</taxon>
        <taxon>Octopus</taxon>
    </lineage>
</organism>
<proteinExistence type="predicted"/>
<dbReference type="InterPro" id="IPR001487">
    <property type="entry name" value="Bromodomain"/>
</dbReference>
<dbReference type="InterPro" id="IPR027353">
    <property type="entry name" value="NET_dom"/>
</dbReference>
<feature type="compositionally biased region" description="Basic residues" evidence="4">
    <location>
        <begin position="767"/>
        <end position="777"/>
    </location>
</feature>
<feature type="compositionally biased region" description="Basic residues" evidence="4">
    <location>
        <begin position="649"/>
        <end position="668"/>
    </location>
</feature>
<name>A0A6P7U171_9MOLL</name>
<dbReference type="CDD" id="cd05497">
    <property type="entry name" value="Bromo_Brdt_I_like"/>
    <property type="match status" value="1"/>
</dbReference>
<dbReference type="Proteomes" id="UP000515154">
    <property type="component" value="Linkage group LG2"/>
</dbReference>
<gene>
    <name evidence="8" type="primary">LOC115232611</name>
</gene>
<feature type="region of interest" description="Disordered" evidence="4">
    <location>
        <begin position="1223"/>
        <end position="1270"/>
    </location>
</feature>
<dbReference type="AlphaFoldDB" id="A0A6P7U171"/>
<dbReference type="GO" id="GO:0000785">
    <property type="term" value="C:chromatin"/>
    <property type="evidence" value="ECO:0007669"/>
    <property type="project" value="TreeGrafter"/>
</dbReference>
<keyword evidence="2 3" id="KW-0103">Bromodomain</keyword>
<feature type="compositionally biased region" description="Polar residues" evidence="4">
    <location>
        <begin position="45"/>
        <end position="80"/>
    </location>
</feature>
<evidence type="ECO:0000313" key="7">
    <source>
        <dbReference type="Proteomes" id="UP000515154"/>
    </source>
</evidence>
<evidence type="ECO:0000313" key="8">
    <source>
        <dbReference type="RefSeq" id="XP_029658454.1"/>
    </source>
</evidence>
<dbReference type="InterPro" id="IPR043509">
    <property type="entry name" value="Bromo_Brdt_II"/>
</dbReference>
<evidence type="ECO:0000256" key="1">
    <source>
        <dbReference type="ARBA" id="ARBA00022737"/>
    </source>
</evidence>
<dbReference type="CDD" id="cd05498">
    <property type="entry name" value="Bromo_Brdt_II_like"/>
    <property type="match status" value="1"/>
</dbReference>
<dbReference type="PROSITE" id="PS00633">
    <property type="entry name" value="BROMODOMAIN_1"/>
    <property type="match status" value="2"/>
</dbReference>
<feature type="domain" description="Bromo" evidence="5">
    <location>
        <begin position="435"/>
        <end position="507"/>
    </location>
</feature>
<feature type="compositionally biased region" description="Low complexity" evidence="4">
    <location>
        <begin position="923"/>
        <end position="933"/>
    </location>
</feature>
<feature type="compositionally biased region" description="Low complexity" evidence="4">
    <location>
        <begin position="544"/>
        <end position="559"/>
    </location>
</feature>
<feature type="compositionally biased region" description="Basic and acidic residues" evidence="4">
    <location>
        <begin position="610"/>
        <end position="624"/>
    </location>
</feature>
<feature type="domain" description="Bromo" evidence="5">
    <location>
        <begin position="98"/>
        <end position="170"/>
    </location>
</feature>
<dbReference type="GO" id="GO:0006338">
    <property type="term" value="P:chromatin remodeling"/>
    <property type="evidence" value="ECO:0007669"/>
    <property type="project" value="TreeGrafter"/>
</dbReference>
<feature type="compositionally biased region" description="Basic and acidic residues" evidence="4">
    <location>
        <begin position="778"/>
        <end position="799"/>
    </location>
</feature>
<feature type="compositionally biased region" description="Polar residues" evidence="4">
    <location>
        <begin position="965"/>
        <end position="1011"/>
    </location>
</feature>